<comment type="caution">
    <text evidence="1">The sequence shown here is derived from an EMBL/GenBank/DDBJ whole genome shotgun (WGS) entry which is preliminary data.</text>
</comment>
<feature type="non-terminal residue" evidence="1">
    <location>
        <position position="1"/>
    </location>
</feature>
<dbReference type="Proteomes" id="UP001381693">
    <property type="component" value="Unassembled WGS sequence"/>
</dbReference>
<name>A0AAN8X2K1_HALRR</name>
<proteinExistence type="predicted"/>
<dbReference type="EMBL" id="JAXCGZ010013273">
    <property type="protein sequence ID" value="KAK7073018.1"/>
    <property type="molecule type" value="Genomic_DNA"/>
</dbReference>
<dbReference type="AlphaFoldDB" id="A0AAN8X2K1"/>
<feature type="non-terminal residue" evidence="1">
    <location>
        <position position="69"/>
    </location>
</feature>
<keyword evidence="2" id="KW-1185">Reference proteome</keyword>
<accession>A0AAN8X2K1</accession>
<sequence>FQKSTAAELVVPNSVNILSGPLLGTINMETITVHHHLVHMNHAAHIKNTNSNTQLHARKPAANTIICLL</sequence>
<gene>
    <name evidence="1" type="ORF">SK128_015092</name>
</gene>
<protein>
    <submittedName>
        <fullName evidence="1">Uncharacterized protein</fullName>
    </submittedName>
</protein>
<evidence type="ECO:0000313" key="1">
    <source>
        <dbReference type="EMBL" id="KAK7073018.1"/>
    </source>
</evidence>
<evidence type="ECO:0000313" key="2">
    <source>
        <dbReference type="Proteomes" id="UP001381693"/>
    </source>
</evidence>
<organism evidence="1 2">
    <name type="scientific">Halocaridina rubra</name>
    <name type="common">Hawaiian red shrimp</name>
    <dbReference type="NCBI Taxonomy" id="373956"/>
    <lineage>
        <taxon>Eukaryota</taxon>
        <taxon>Metazoa</taxon>
        <taxon>Ecdysozoa</taxon>
        <taxon>Arthropoda</taxon>
        <taxon>Crustacea</taxon>
        <taxon>Multicrustacea</taxon>
        <taxon>Malacostraca</taxon>
        <taxon>Eumalacostraca</taxon>
        <taxon>Eucarida</taxon>
        <taxon>Decapoda</taxon>
        <taxon>Pleocyemata</taxon>
        <taxon>Caridea</taxon>
        <taxon>Atyoidea</taxon>
        <taxon>Atyidae</taxon>
        <taxon>Halocaridina</taxon>
    </lineage>
</organism>
<reference evidence="1 2" key="1">
    <citation type="submission" date="2023-11" db="EMBL/GenBank/DDBJ databases">
        <title>Halocaridina rubra genome assembly.</title>
        <authorList>
            <person name="Smith C."/>
        </authorList>
    </citation>
    <scope>NUCLEOTIDE SEQUENCE [LARGE SCALE GENOMIC DNA]</scope>
    <source>
        <strain evidence="1">EP-1</strain>
        <tissue evidence="1">Whole</tissue>
    </source>
</reference>